<evidence type="ECO:0000256" key="2">
    <source>
        <dbReference type="ARBA" id="ARBA00010992"/>
    </source>
</evidence>
<dbReference type="PANTHER" id="PTHR48022">
    <property type="entry name" value="PLASTIDIC GLUCOSE TRANSPORTER 4"/>
    <property type="match status" value="1"/>
</dbReference>
<feature type="transmembrane region" description="Helical" evidence="9">
    <location>
        <begin position="397"/>
        <end position="418"/>
    </location>
</feature>
<dbReference type="PROSITE" id="PS50850">
    <property type="entry name" value="MFS"/>
    <property type="match status" value="1"/>
</dbReference>
<keyword evidence="3 7" id="KW-0813">Transport</keyword>
<feature type="transmembrane region" description="Helical" evidence="9">
    <location>
        <begin position="242"/>
        <end position="263"/>
    </location>
</feature>
<dbReference type="AlphaFoldDB" id="A0A1B8GDB4"/>
<feature type="transmembrane region" description="Helical" evidence="9">
    <location>
        <begin position="73"/>
        <end position="99"/>
    </location>
</feature>
<keyword evidence="5 9" id="KW-1133">Transmembrane helix</keyword>
<feature type="transmembrane region" description="Helical" evidence="9">
    <location>
        <begin position="151"/>
        <end position="171"/>
    </location>
</feature>
<evidence type="ECO:0000256" key="7">
    <source>
        <dbReference type="RuleBase" id="RU003346"/>
    </source>
</evidence>
<feature type="transmembrane region" description="Helical" evidence="9">
    <location>
        <begin position="369"/>
        <end position="390"/>
    </location>
</feature>
<dbReference type="GO" id="GO:0015793">
    <property type="term" value="P:glycerol transmembrane transport"/>
    <property type="evidence" value="ECO:0007669"/>
    <property type="project" value="TreeGrafter"/>
</dbReference>
<dbReference type="GeneID" id="28841898"/>
<sequence>MGFMSGKSNTDAIERYDGNANAVDAGNGGEKALRADNEPTTQNNTIDNSSDVSAEPTTKKHMKTYMGLSGRKLNIAISVVATNGFLLFGFDQGVMSGIITDPVFNDYFPATKDNSTVQGITTGIYEIGCLLGAVFILIFGEWLGRRRACITGGWVMILGVIIQVASMTGSMPFVQFMVGRTITGVGNGINTSTIPTYQAECSKSSNRGLLICIEGATIAFGTMIAYWINYGSQFSDNESVHWRWPIAFQIVFGLFLSVVMVFLPESPRWLLSRERYEEGESVLASLHGKDTHHPEVQAQKAVILDSIRAAGKGASFSSLFTGGKSQHTRRMLVGSSAQLFQQIGGCNAVIYYLPVLLEESLGQTRNISLVVAAVNATCYAAFSTTSWFLIERVGRRALFLWGTVGQCLAMVITFATLIPSGIKNQDTTPEAKQAAKGGVFGLFLFIIVFGATWLPLPWLYPAEVNPIKTRGRANAISTCTNWLFNFVVVMVTPIMVSNIGWATYLVFAIINACFLPVIFFFYPETQGRSLEEIDIIFAKGYIEKITYVKASHELPMLDDAGVGEYARRYDLGVDSNDDFNIDRRVSRDGENKAAMQGVA</sequence>
<organism evidence="11 12">
    <name type="scientific">Pseudogymnoascus verrucosus</name>
    <dbReference type="NCBI Taxonomy" id="342668"/>
    <lineage>
        <taxon>Eukaryota</taxon>
        <taxon>Fungi</taxon>
        <taxon>Dikarya</taxon>
        <taxon>Ascomycota</taxon>
        <taxon>Pezizomycotina</taxon>
        <taxon>Leotiomycetes</taxon>
        <taxon>Thelebolales</taxon>
        <taxon>Thelebolaceae</taxon>
        <taxon>Pseudogymnoascus</taxon>
    </lineage>
</organism>
<dbReference type="PANTHER" id="PTHR48022:SF69">
    <property type="entry name" value="SUGAR TRANSPORTER"/>
    <property type="match status" value="1"/>
</dbReference>
<dbReference type="InterPro" id="IPR005828">
    <property type="entry name" value="MFS_sugar_transport-like"/>
</dbReference>
<keyword evidence="4 9" id="KW-0812">Transmembrane</keyword>
<feature type="transmembrane region" description="Helical" evidence="9">
    <location>
        <begin position="473"/>
        <end position="495"/>
    </location>
</feature>
<dbReference type="InterPro" id="IPR005829">
    <property type="entry name" value="Sugar_transporter_CS"/>
</dbReference>
<gene>
    <name evidence="11" type="ORF">VE01_08512</name>
</gene>
<feature type="transmembrane region" description="Helical" evidence="9">
    <location>
        <begin position="119"/>
        <end position="139"/>
    </location>
</feature>
<evidence type="ECO:0000256" key="4">
    <source>
        <dbReference type="ARBA" id="ARBA00022692"/>
    </source>
</evidence>
<dbReference type="GO" id="GO:0016020">
    <property type="term" value="C:membrane"/>
    <property type="evidence" value="ECO:0007669"/>
    <property type="project" value="UniProtKB-SubCell"/>
</dbReference>
<dbReference type="SUPFAM" id="SSF103473">
    <property type="entry name" value="MFS general substrate transporter"/>
    <property type="match status" value="1"/>
</dbReference>
<comment type="subcellular location">
    <subcellularLocation>
        <location evidence="1">Membrane</location>
        <topology evidence="1">Multi-pass membrane protein</topology>
    </subcellularLocation>
</comment>
<evidence type="ECO:0000256" key="1">
    <source>
        <dbReference type="ARBA" id="ARBA00004141"/>
    </source>
</evidence>
<dbReference type="Pfam" id="PF00083">
    <property type="entry name" value="Sugar_tr"/>
    <property type="match status" value="1"/>
</dbReference>
<dbReference type="FunFam" id="1.20.1250.20:FF:000061">
    <property type="entry name" value="MFS sugar transporter"/>
    <property type="match status" value="1"/>
</dbReference>
<dbReference type="InterPro" id="IPR050360">
    <property type="entry name" value="MFS_Sugar_Transporters"/>
</dbReference>
<reference evidence="11 12" key="1">
    <citation type="submission" date="2016-03" db="EMBL/GenBank/DDBJ databases">
        <title>Comparative genomics of Pseudogymnoascus destructans, the fungus causing white-nose syndrome of bats.</title>
        <authorList>
            <person name="Palmer J.M."/>
            <person name="Drees K.P."/>
            <person name="Foster J.T."/>
            <person name="Lindner D.L."/>
        </authorList>
    </citation>
    <scope>NUCLEOTIDE SEQUENCE [LARGE SCALE GENOMIC DNA]</scope>
    <source>
        <strain evidence="11 12">UAMH 10579</strain>
    </source>
</reference>
<feature type="transmembrane region" description="Helical" evidence="9">
    <location>
        <begin position="438"/>
        <end position="461"/>
    </location>
</feature>
<dbReference type="RefSeq" id="XP_018127572.1">
    <property type="nucleotide sequence ID" value="XM_018277933.2"/>
</dbReference>
<evidence type="ECO:0000313" key="12">
    <source>
        <dbReference type="Proteomes" id="UP000091956"/>
    </source>
</evidence>
<evidence type="ECO:0000256" key="6">
    <source>
        <dbReference type="ARBA" id="ARBA00023136"/>
    </source>
</evidence>
<keyword evidence="12" id="KW-1185">Reference proteome</keyword>
<comment type="similarity">
    <text evidence="2 7">Belongs to the major facilitator superfamily. Sugar transporter (TC 2.A.1.1) family.</text>
</comment>
<feature type="transmembrane region" description="Helical" evidence="9">
    <location>
        <begin position="209"/>
        <end position="230"/>
    </location>
</feature>
<dbReference type="GO" id="GO:0005351">
    <property type="term" value="F:carbohydrate:proton symporter activity"/>
    <property type="evidence" value="ECO:0007669"/>
    <property type="project" value="TreeGrafter"/>
</dbReference>
<dbReference type="PROSITE" id="PS00217">
    <property type="entry name" value="SUGAR_TRANSPORT_2"/>
    <property type="match status" value="1"/>
</dbReference>
<protein>
    <recommendedName>
        <fullName evidence="10">Major facilitator superfamily (MFS) profile domain-containing protein</fullName>
    </recommendedName>
</protein>
<reference evidence="12" key="2">
    <citation type="journal article" date="2018" name="Nat. Commun.">
        <title>Extreme sensitivity to ultraviolet light in the fungal pathogen causing white-nose syndrome of bats.</title>
        <authorList>
            <person name="Palmer J.M."/>
            <person name="Drees K.P."/>
            <person name="Foster J.T."/>
            <person name="Lindner D.L."/>
        </authorList>
    </citation>
    <scope>NUCLEOTIDE SEQUENCE [LARGE SCALE GENOMIC DNA]</scope>
    <source>
        <strain evidence="12">UAMH 10579</strain>
    </source>
</reference>
<evidence type="ECO:0000256" key="8">
    <source>
        <dbReference type="SAM" id="MobiDB-lite"/>
    </source>
</evidence>
<dbReference type="OrthoDB" id="6133115at2759"/>
<dbReference type="NCBIfam" id="TIGR00879">
    <property type="entry name" value="SP"/>
    <property type="match status" value="1"/>
</dbReference>
<feature type="transmembrane region" description="Helical" evidence="9">
    <location>
        <begin position="501"/>
        <end position="522"/>
    </location>
</feature>
<feature type="compositionally biased region" description="Polar residues" evidence="8">
    <location>
        <begin position="38"/>
        <end position="56"/>
    </location>
</feature>
<dbReference type="Proteomes" id="UP000091956">
    <property type="component" value="Unassembled WGS sequence"/>
</dbReference>
<name>A0A1B8GDB4_9PEZI</name>
<evidence type="ECO:0000256" key="9">
    <source>
        <dbReference type="SAM" id="Phobius"/>
    </source>
</evidence>
<evidence type="ECO:0000259" key="10">
    <source>
        <dbReference type="PROSITE" id="PS50850"/>
    </source>
</evidence>
<evidence type="ECO:0000256" key="5">
    <source>
        <dbReference type="ARBA" id="ARBA00022989"/>
    </source>
</evidence>
<evidence type="ECO:0000313" key="11">
    <source>
        <dbReference type="EMBL" id="OBT93839.1"/>
    </source>
</evidence>
<evidence type="ECO:0000256" key="3">
    <source>
        <dbReference type="ARBA" id="ARBA00022448"/>
    </source>
</evidence>
<dbReference type="Gene3D" id="1.20.1250.20">
    <property type="entry name" value="MFS general substrate transporter like domains"/>
    <property type="match status" value="1"/>
</dbReference>
<proteinExistence type="inferred from homology"/>
<dbReference type="EMBL" id="KV460249">
    <property type="protein sequence ID" value="OBT93839.1"/>
    <property type="molecule type" value="Genomic_DNA"/>
</dbReference>
<dbReference type="InterPro" id="IPR036259">
    <property type="entry name" value="MFS_trans_sf"/>
</dbReference>
<dbReference type="InterPro" id="IPR003663">
    <property type="entry name" value="Sugar/inositol_transpt"/>
</dbReference>
<feature type="region of interest" description="Disordered" evidence="8">
    <location>
        <begin position="24"/>
        <end position="57"/>
    </location>
</feature>
<feature type="domain" description="Major facilitator superfamily (MFS) profile" evidence="10">
    <location>
        <begin position="77"/>
        <end position="526"/>
    </location>
</feature>
<dbReference type="PRINTS" id="PR00171">
    <property type="entry name" value="SUGRTRNSPORT"/>
</dbReference>
<accession>A0A1B8GDB4</accession>
<keyword evidence="6 9" id="KW-0472">Membrane</keyword>
<dbReference type="InterPro" id="IPR020846">
    <property type="entry name" value="MFS_dom"/>
</dbReference>